<dbReference type="OrthoDB" id="8850588at2"/>
<proteinExistence type="inferred from homology"/>
<dbReference type="Pfam" id="PF00126">
    <property type="entry name" value="HTH_1"/>
    <property type="match status" value="1"/>
</dbReference>
<evidence type="ECO:0000256" key="3">
    <source>
        <dbReference type="ARBA" id="ARBA00023125"/>
    </source>
</evidence>
<evidence type="ECO:0000256" key="2">
    <source>
        <dbReference type="ARBA" id="ARBA00023015"/>
    </source>
</evidence>
<protein>
    <submittedName>
        <fullName evidence="6">LysR family transcriptional regulator</fullName>
    </submittedName>
</protein>
<dbReference type="SUPFAM" id="SSF53850">
    <property type="entry name" value="Periplasmic binding protein-like II"/>
    <property type="match status" value="1"/>
</dbReference>
<sequence>MLDSTDINMVQVISEVGSISKAAEMLNMSQPTLSKRLARLESSLGLSLFHRYNGGMLPLHAANFIMENGIQVQSKLNSIHRHLKMLSNLEEGTLNIGVGPIIEQIYFPKVLLDFTEETSNVRITLTTDSGERLLQLIQEGSIDVGIGPFRKSDIPEDLISRSVQSANIILVCRSGHPVLDDIKGNGVVSLLDLSKYPNIGPSTPDSYKEHLPEEFKKFRPLITCENYMSSKSIVSCSDYITGGPEILFEKEIRNGSLVKIPTNFTMQWSSFCIVRPESINIPSVKKFLDIFSSYLTSNL</sequence>
<feature type="domain" description="HTH lysR-type" evidence="5">
    <location>
        <begin position="2"/>
        <end position="59"/>
    </location>
</feature>
<keyword evidence="7" id="KW-1185">Reference proteome</keyword>
<evidence type="ECO:0000259" key="5">
    <source>
        <dbReference type="PROSITE" id="PS50931"/>
    </source>
</evidence>
<evidence type="ECO:0000256" key="1">
    <source>
        <dbReference type="ARBA" id="ARBA00009437"/>
    </source>
</evidence>
<dbReference type="GO" id="GO:0003700">
    <property type="term" value="F:DNA-binding transcription factor activity"/>
    <property type="evidence" value="ECO:0007669"/>
    <property type="project" value="InterPro"/>
</dbReference>
<dbReference type="PROSITE" id="PS50931">
    <property type="entry name" value="HTH_LYSR"/>
    <property type="match status" value="1"/>
</dbReference>
<dbReference type="Gene3D" id="1.10.10.10">
    <property type="entry name" value="Winged helix-like DNA-binding domain superfamily/Winged helix DNA-binding domain"/>
    <property type="match status" value="1"/>
</dbReference>
<accession>A0A1Y0I8I4</accession>
<evidence type="ECO:0000256" key="4">
    <source>
        <dbReference type="ARBA" id="ARBA00023163"/>
    </source>
</evidence>
<dbReference type="Pfam" id="PF03466">
    <property type="entry name" value="LysR_substrate"/>
    <property type="match status" value="1"/>
</dbReference>
<dbReference type="AlphaFoldDB" id="A0A1Y0I8I4"/>
<dbReference type="RefSeq" id="WP_087461777.1">
    <property type="nucleotide sequence ID" value="NZ_CP021425.1"/>
</dbReference>
<evidence type="ECO:0000313" key="7">
    <source>
        <dbReference type="Proteomes" id="UP000196027"/>
    </source>
</evidence>
<evidence type="ECO:0000313" key="6">
    <source>
        <dbReference type="EMBL" id="ARU56817.1"/>
    </source>
</evidence>
<dbReference type="KEGG" id="ome:OLMES_2767"/>
<keyword evidence="2" id="KW-0805">Transcription regulation</keyword>
<name>A0A1Y0I8I4_9GAMM</name>
<comment type="similarity">
    <text evidence="1">Belongs to the LysR transcriptional regulatory family.</text>
</comment>
<keyword evidence="3" id="KW-0238">DNA-binding</keyword>
<dbReference type="InterPro" id="IPR036390">
    <property type="entry name" value="WH_DNA-bd_sf"/>
</dbReference>
<dbReference type="PANTHER" id="PTHR30126">
    <property type="entry name" value="HTH-TYPE TRANSCRIPTIONAL REGULATOR"/>
    <property type="match status" value="1"/>
</dbReference>
<dbReference type="EMBL" id="CP021425">
    <property type="protein sequence ID" value="ARU56817.1"/>
    <property type="molecule type" value="Genomic_DNA"/>
</dbReference>
<dbReference type="Gene3D" id="3.40.190.290">
    <property type="match status" value="1"/>
</dbReference>
<organism evidence="6 7">
    <name type="scientific">Oleiphilus messinensis</name>
    <dbReference type="NCBI Taxonomy" id="141451"/>
    <lineage>
        <taxon>Bacteria</taxon>
        <taxon>Pseudomonadati</taxon>
        <taxon>Pseudomonadota</taxon>
        <taxon>Gammaproteobacteria</taxon>
        <taxon>Oceanospirillales</taxon>
        <taxon>Oleiphilaceae</taxon>
        <taxon>Oleiphilus</taxon>
    </lineage>
</organism>
<dbReference type="InterPro" id="IPR005119">
    <property type="entry name" value="LysR_subst-bd"/>
</dbReference>
<dbReference type="SUPFAM" id="SSF46785">
    <property type="entry name" value="Winged helix' DNA-binding domain"/>
    <property type="match status" value="1"/>
</dbReference>
<keyword evidence="4" id="KW-0804">Transcription</keyword>
<dbReference type="GO" id="GO:0000976">
    <property type="term" value="F:transcription cis-regulatory region binding"/>
    <property type="evidence" value="ECO:0007669"/>
    <property type="project" value="TreeGrafter"/>
</dbReference>
<dbReference type="InterPro" id="IPR000847">
    <property type="entry name" value="LysR_HTH_N"/>
</dbReference>
<dbReference type="PRINTS" id="PR00039">
    <property type="entry name" value="HTHLYSR"/>
</dbReference>
<dbReference type="CDD" id="cd05466">
    <property type="entry name" value="PBP2_LTTR_substrate"/>
    <property type="match status" value="1"/>
</dbReference>
<dbReference type="Proteomes" id="UP000196027">
    <property type="component" value="Chromosome"/>
</dbReference>
<dbReference type="PANTHER" id="PTHR30126:SF98">
    <property type="entry name" value="HTH-TYPE TRANSCRIPTIONAL ACTIVATOR BAUR"/>
    <property type="match status" value="1"/>
</dbReference>
<reference evidence="6 7" key="1">
    <citation type="submission" date="2017-05" db="EMBL/GenBank/DDBJ databases">
        <title>Genomic insights into alkan degradation activity of Oleiphilus messinensis.</title>
        <authorList>
            <person name="Kozyavkin S.A."/>
            <person name="Slesarev A.I."/>
            <person name="Golyshin P.N."/>
            <person name="Korzhenkov A."/>
            <person name="Golyshina O.N."/>
            <person name="Toshchakov S.V."/>
        </authorList>
    </citation>
    <scope>NUCLEOTIDE SEQUENCE [LARGE SCALE GENOMIC DNA]</scope>
    <source>
        <strain evidence="6 7">ME102</strain>
    </source>
</reference>
<dbReference type="InterPro" id="IPR036388">
    <property type="entry name" value="WH-like_DNA-bd_sf"/>
</dbReference>
<gene>
    <name evidence="6" type="ORF">OLMES_2767</name>
</gene>